<dbReference type="SUPFAM" id="SSF52317">
    <property type="entry name" value="Class I glutamine amidotransferase-like"/>
    <property type="match status" value="1"/>
</dbReference>
<dbReference type="EC" id="3.5.1.2" evidence="2"/>
<dbReference type="PROSITE" id="PS51273">
    <property type="entry name" value="GATASE_TYPE_1"/>
    <property type="match status" value="1"/>
</dbReference>
<dbReference type="NCBIfam" id="TIGR03800">
    <property type="entry name" value="PLP_synth_Pdx2"/>
    <property type="match status" value="1"/>
</dbReference>
<dbReference type="FunCoup" id="A0A165MG65">
    <property type="interactions" value="115"/>
</dbReference>
<feature type="binding site" evidence="8">
    <location>
        <begin position="63"/>
        <end position="65"/>
    </location>
    <ligand>
        <name>L-glutamine</name>
        <dbReference type="ChEBI" id="CHEBI:58359"/>
    </ligand>
</feature>
<keyword evidence="3" id="KW-0378">Hydrolase</keyword>
<evidence type="ECO:0000313" key="10">
    <source>
        <dbReference type="Proteomes" id="UP000077266"/>
    </source>
</evidence>
<dbReference type="CDD" id="cd01749">
    <property type="entry name" value="GATase1_PB"/>
    <property type="match status" value="1"/>
</dbReference>
<dbReference type="OrthoDB" id="2039at2759"/>
<dbReference type="GO" id="GO:0016740">
    <property type="term" value="F:transferase activity"/>
    <property type="evidence" value="ECO:0007669"/>
    <property type="project" value="UniProtKB-KW"/>
</dbReference>
<accession>A0A165MG65</accession>
<feature type="binding site" evidence="8">
    <location>
        <begin position="156"/>
        <end position="157"/>
    </location>
    <ligand>
        <name>L-glutamine</name>
        <dbReference type="ChEBI" id="CHEBI:58359"/>
    </ligand>
</feature>
<feature type="active site" description="Charge relay system" evidence="7">
    <location>
        <position position="224"/>
    </location>
</feature>
<evidence type="ECO:0000256" key="5">
    <source>
        <dbReference type="ARBA" id="ARBA00023239"/>
    </source>
</evidence>
<evidence type="ECO:0000256" key="6">
    <source>
        <dbReference type="ARBA" id="ARBA00049534"/>
    </source>
</evidence>
<feature type="binding site" evidence="8">
    <location>
        <position position="125"/>
    </location>
    <ligand>
        <name>L-glutamine</name>
        <dbReference type="ChEBI" id="CHEBI:58359"/>
    </ligand>
</feature>
<organism evidence="9 10">
    <name type="scientific">Exidia glandulosa HHB12029</name>
    <dbReference type="NCBI Taxonomy" id="1314781"/>
    <lineage>
        <taxon>Eukaryota</taxon>
        <taxon>Fungi</taxon>
        <taxon>Dikarya</taxon>
        <taxon>Basidiomycota</taxon>
        <taxon>Agaricomycotina</taxon>
        <taxon>Agaricomycetes</taxon>
        <taxon>Auriculariales</taxon>
        <taxon>Exidiaceae</taxon>
        <taxon>Exidia</taxon>
    </lineage>
</organism>
<evidence type="ECO:0000256" key="7">
    <source>
        <dbReference type="PIRSR" id="PIRSR005639-1"/>
    </source>
</evidence>
<dbReference type="EMBL" id="KV425911">
    <property type="protein sequence ID" value="KZV99216.1"/>
    <property type="molecule type" value="Genomic_DNA"/>
</dbReference>
<evidence type="ECO:0000313" key="9">
    <source>
        <dbReference type="EMBL" id="KZV99216.1"/>
    </source>
</evidence>
<dbReference type="InterPro" id="IPR021196">
    <property type="entry name" value="PdxT/SNO_CS"/>
</dbReference>
<dbReference type="Gene3D" id="3.40.50.880">
    <property type="match status" value="1"/>
</dbReference>
<protein>
    <recommendedName>
        <fullName evidence="2">glutaminase</fullName>
        <ecNumber evidence="2">3.5.1.2</ecNumber>
    </recommendedName>
</protein>
<dbReference type="FunFam" id="3.40.50.880:FF:000077">
    <property type="entry name" value="Unplaced genomic scaffold supercont2.4, whole genome shotgun sequence"/>
    <property type="match status" value="1"/>
</dbReference>
<dbReference type="AlphaFoldDB" id="A0A165MG65"/>
<evidence type="ECO:0000256" key="3">
    <source>
        <dbReference type="ARBA" id="ARBA00022801"/>
    </source>
</evidence>
<evidence type="ECO:0000256" key="1">
    <source>
        <dbReference type="ARBA" id="ARBA00008345"/>
    </source>
</evidence>
<keyword evidence="4 9" id="KW-0315">Glutamine amidotransferase</keyword>
<evidence type="ECO:0000256" key="4">
    <source>
        <dbReference type="ARBA" id="ARBA00022962"/>
    </source>
</evidence>
<dbReference type="InParanoid" id="A0A165MG65"/>
<dbReference type="GO" id="GO:0004359">
    <property type="term" value="F:glutaminase activity"/>
    <property type="evidence" value="ECO:0007669"/>
    <property type="project" value="UniProtKB-EC"/>
</dbReference>
<gene>
    <name evidence="9" type="ORF">EXIGLDRAFT_831568</name>
</gene>
<dbReference type="HAMAP" id="MF_01615">
    <property type="entry name" value="PdxT"/>
    <property type="match status" value="1"/>
</dbReference>
<feature type="active site" description="Nucleophile" evidence="7">
    <location>
        <position position="95"/>
    </location>
</feature>
<dbReference type="STRING" id="1314781.A0A165MG65"/>
<dbReference type="GO" id="GO:0016829">
    <property type="term" value="F:lyase activity"/>
    <property type="evidence" value="ECO:0007669"/>
    <property type="project" value="UniProtKB-KW"/>
</dbReference>
<dbReference type="Proteomes" id="UP000077266">
    <property type="component" value="Unassembled WGS sequence"/>
</dbReference>
<dbReference type="InterPro" id="IPR002161">
    <property type="entry name" value="PdxT/SNO"/>
</dbReference>
<proteinExistence type="inferred from homology"/>
<dbReference type="Pfam" id="PF01174">
    <property type="entry name" value="SNO"/>
    <property type="match status" value="1"/>
</dbReference>
<keyword evidence="9" id="KW-0808">Transferase</keyword>
<sequence length="242" mass="26058">MSTASSSAQVTEAIVVGVLALQGAFAEHIAILSRLPSQPKVVPRAVKTKDDLIQCRALIIPGGESTTIALLARLAGLLEPLREWVRSGNPTWGTCAGAILLAEAVEGTKAGGQELLGGMNVRIARNGYGSQVESFEAPLDIDGLRDPEKLFPGVFIRAPVVLSIQHPPMRPKPYILARVAADLVPVGSSDYLPDPTDDPTDPQDDRTVVALRQGRCMLTTFHPELTKDTRFHEYFIKEVVCA</sequence>
<dbReference type="GO" id="GO:0005829">
    <property type="term" value="C:cytosol"/>
    <property type="evidence" value="ECO:0007669"/>
    <property type="project" value="TreeGrafter"/>
</dbReference>
<dbReference type="PANTHER" id="PTHR31559">
    <property type="entry name" value="PYRIDOXAL 5'-PHOSPHATE SYNTHASE SUBUNIT SNO"/>
    <property type="match status" value="1"/>
</dbReference>
<dbReference type="GO" id="GO:0008614">
    <property type="term" value="P:pyridoxine metabolic process"/>
    <property type="evidence" value="ECO:0007669"/>
    <property type="project" value="TreeGrafter"/>
</dbReference>
<evidence type="ECO:0000256" key="8">
    <source>
        <dbReference type="PIRSR" id="PIRSR005639-2"/>
    </source>
</evidence>
<evidence type="ECO:0000256" key="2">
    <source>
        <dbReference type="ARBA" id="ARBA00012918"/>
    </source>
</evidence>
<dbReference type="PIRSF" id="PIRSF005639">
    <property type="entry name" value="Glut_amidoT_SNO"/>
    <property type="match status" value="1"/>
</dbReference>
<feature type="active site" description="Charge relay system" evidence="7">
    <location>
        <position position="222"/>
    </location>
</feature>
<reference evidence="9 10" key="1">
    <citation type="journal article" date="2016" name="Mol. Biol. Evol.">
        <title>Comparative Genomics of Early-Diverging Mushroom-Forming Fungi Provides Insights into the Origins of Lignocellulose Decay Capabilities.</title>
        <authorList>
            <person name="Nagy L.G."/>
            <person name="Riley R."/>
            <person name="Tritt A."/>
            <person name="Adam C."/>
            <person name="Daum C."/>
            <person name="Floudas D."/>
            <person name="Sun H."/>
            <person name="Yadav J.S."/>
            <person name="Pangilinan J."/>
            <person name="Larsson K.H."/>
            <person name="Matsuura K."/>
            <person name="Barry K."/>
            <person name="Labutti K."/>
            <person name="Kuo R."/>
            <person name="Ohm R.A."/>
            <person name="Bhattacharya S.S."/>
            <person name="Shirouzu T."/>
            <person name="Yoshinaga Y."/>
            <person name="Martin F.M."/>
            <person name="Grigoriev I.V."/>
            <person name="Hibbett D.S."/>
        </authorList>
    </citation>
    <scope>NUCLEOTIDE SEQUENCE [LARGE SCALE GENOMIC DNA]</scope>
    <source>
        <strain evidence="9 10">HHB12029</strain>
    </source>
</reference>
<dbReference type="PROSITE" id="PS01236">
    <property type="entry name" value="PDXT_SNO_1"/>
    <property type="match status" value="1"/>
</dbReference>
<keyword evidence="10" id="KW-1185">Reference proteome</keyword>
<comment type="catalytic activity">
    <reaction evidence="6">
        <text>L-glutamine + H2O = L-glutamate + NH4(+)</text>
        <dbReference type="Rhea" id="RHEA:15889"/>
        <dbReference type="ChEBI" id="CHEBI:15377"/>
        <dbReference type="ChEBI" id="CHEBI:28938"/>
        <dbReference type="ChEBI" id="CHEBI:29985"/>
        <dbReference type="ChEBI" id="CHEBI:58359"/>
        <dbReference type="EC" id="3.5.1.2"/>
    </reaction>
</comment>
<name>A0A165MG65_EXIGL</name>
<dbReference type="PANTHER" id="PTHR31559:SF0">
    <property type="entry name" value="PYRIDOXAL 5'-PHOSPHATE SYNTHASE SUBUNIT SNO1-RELATED"/>
    <property type="match status" value="1"/>
</dbReference>
<keyword evidence="5" id="KW-0456">Lyase</keyword>
<dbReference type="InterPro" id="IPR029062">
    <property type="entry name" value="Class_I_gatase-like"/>
</dbReference>
<dbReference type="GO" id="GO:1903600">
    <property type="term" value="C:glutaminase complex"/>
    <property type="evidence" value="ECO:0007669"/>
    <property type="project" value="TreeGrafter"/>
</dbReference>
<comment type="similarity">
    <text evidence="1">Belongs to the glutaminase PdxT/SNO family.</text>
</comment>
<dbReference type="GO" id="GO:0042823">
    <property type="term" value="P:pyridoxal phosphate biosynthetic process"/>
    <property type="evidence" value="ECO:0007669"/>
    <property type="project" value="InterPro"/>
</dbReference>
<dbReference type="PROSITE" id="PS51130">
    <property type="entry name" value="PDXT_SNO_2"/>
    <property type="match status" value="1"/>
</dbReference>